<name>A0A1I2PC70_9FIRM</name>
<feature type="transmembrane region" description="Helical" evidence="1">
    <location>
        <begin position="124"/>
        <end position="143"/>
    </location>
</feature>
<evidence type="ECO:0000256" key="1">
    <source>
        <dbReference type="SAM" id="Phobius"/>
    </source>
</evidence>
<feature type="transmembrane region" description="Helical" evidence="1">
    <location>
        <begin position="94"/>
        <end position="118"/>
    </location>
</feature>
<keyword evidence="3" id="KW-1185">Reference proteome</keyword>
<evidence type="ECO:0000313" key="3">
    <source>
        <dbReference type="Proteomes" id="UP000199337"/>
    </source>
</evidence>
<dbReference type="AlphaFoldDB" id="A0A1I2PC70"/>
<proteinExistence type="predicted"/>
<accession>A0A1I2PC70</accession>
<reference evidence="3" key="1">
    <citation type="submission" date="2016-10" db="EMBL/GenBank/DDBJ databases">
        <authorList>
            <person name="Varghese N."/>
            <person name="Submissions S."/>
        </authorList>
    </citation>
    <scope>NUCLEOTIDE SEQUENCE [LARGE SCALE GENOMIC DNA]</scope>
    <source>
        <strain evidence="3">DSM 17038</strain>
    </source>
</reference>
<feature type="transmembrane region" description="Helical" evidence="1">
    <location>
        <begin position="6"/>
        <end position="23"/>
    </location>
</feature>
<protein>
    <submittedName>
        <fullName evidence="2">Uncharacterized protein</fullName>
    </submittedName>
</protein>
<gene>
    <name evidence="2" type="ORF">SAMN05660649_00721</name>
</gene>
<dbReference type="EMBL" id="FOOX01000002">
    <property type="protein sequence ID" value="SFG11276.1"/>
    <property type="molecule type" value="Genomic_DNA"/>
</dbReference>
<keyword evidence="1" id="KW-0472">Membrane</keyword>
<organism evidence="2 3">
    <name type="scientific">Desulfotruncus arcticus DSM 17038</name>
    <dbReference type="NCBI Taxonomy" id="1121424"/>
    <lineage>
        <taxon>Bacteria</taxon>
        <taxon>Bacillati</taxon>
        <taxon>Bacillota</taxon>
        <taxon>Clostridia</taxon>
        <taxon>Eubacteriales</taxon>
        <taxon>Desulfallaceae</taxon>
        <taxon>Desulfotruncus</taxon>
    </lineage>
</organism>
<feature type="transmembrane region" description="Helical" evidence="1">
    <location>
        <begin position="30"/>
        <end position="58"/>
    </location>
</feature>
<keyword evidence="1" id="KW-0812">Transmembrane</keyword>
<dbReference type="RefSeq" id="WP_238456288.1">
    <property type="nucleotide sequence ID" value="NZ_FOOX01000002.1"/>
</dbReference>
<dbReference type="Proteomes" id="UP000199337">
    <property type="component" value="Unassembled WGS sequence"/>
</dbReference>
<keyword evidence="1" id="KW-1133">Transmembrane helix</keyword>
<feature type="transmembrane region" description="Helical" evidence="1">
    <location>
        <begin position="64"/>
        <end position="87"/>
    </location>
</feature>
<sequence>MPKHFIYLIYTSVFALILIAVVPKREIRRLSIYGIIFGGIMDVFMLIMGNITGLFGWINYGPFGFLGIPIFSSISWAIYFILYFYFLPEHKPLVYVYTAGGIVFSVLYTNIVISLGVFESYNRVWLPLMAFILWFSTATWGFYKLTGIFGMEDYGIKKRPKNSNPLRIRLFPQPARKKGS</sequence>
<evidence type="ECO:0000313" key="2">
    <source>
        <dbReference type="EMBL" id="SFG11276.1"/>
    </source>
</evidence>